<gene>
    <name evidence="4" type="ORF">NP439_18955</name>
</gene>
<reference evidence="4" key="1">
    <citation type="submission" date="2022-07" db="EMBL/GenBank/DDBJ databases">
        <title>FELIX.</title>
        <authorList>
            <person name="Wan K.H."/>
            <person name="Park S."/>
            <person name="Lawrence Q."/>
            <person name="Eichenberger J.P."/>
            <person name="Booth B.W."/>
            <person name="Piaggio A.J."/>
            <person name="Chandler J.C."/>
            <person name="Franklin A.B."/>
            <person name="Celniker S.E."/>
        </authorList>
    </citation>
    <scope>NUCLEOTIDE SEQUENCE</scope>
    <source>
        <strain evidence="4">QA-1986 374</strain>
    </source>
</reference>
<feature type="domain" description="BAAT/Acyl-CoA thioester hydrolase C-terminal" evidence="3">
    <location>
        <begin position="197"/>
        <end position="422"/>
    </location>
</feature>
<dbReference type="SUPFAM" id="SSF53474">
    <property type="entry name" value="alpha/beta-Hydrolases"/>
    <property type="match status" value="1"/>
</dbReference>
<dbReference type="RefSeq" id="WP_256707371.1">
    <property type="nucleotide sequence ID" value="NZ_CP101914.1"/>
</dbReference>
<comment type="similarity">
    <text evidence="1">Belongs to the C/M/P thioester hydrolase family.</text>
</comment>
<dbReference type="InterPro" id="IPR014940">
    <property type="entry name" value="BAAT_C"/>
</dbReference>
<dbReference type="Proteomes" id="UP001059773">
    <property type="component" value="Chromosome"/>
</dbReference>
<feature type="domain" description="Acyl-CoA thioester hydrolase/bile acid-CoA amino acid N-acetyltransferase" evidence="2">
    <location>
        <begin position="16"/>
        <end position="135"/>
    </location>
</feature>
<evidence type="ECO:0000313" key="4">
    <source>
        <dbReference type="EMBL" id="UUI02102.1"/>
    </source>
</evidence>
<protein>
    <submittedName>
        <fullName evidence="4">Acyl-CoA thioesterase/BAAT N-terminal domain-containing protein</fullName>
    </submittedName>
</protein>
<dbReference type="InterPro" id="IPR042490">
    <property type="entry name" value="Thio_Ohase/BAAT_N"/>
</dbReference>
<accession>A0ABY5JP76</accession>
<dbReference type="PANTHER" id="PTHR10824">
    <property type="entry name" value="ACYL-COENZYME A THIOESTERASE-RELATED"/>
    <property type="match status" value="1"/>
</dbReference>
<dbReference type="Gene3D" id="2.60.40.2240">
    <property type="entry name" value="Acyl-CoA thioester hydrolase/BAAT N-terminal domain"/>
    <property type="match status" value="1"/>
</dbReference>
<evidence type="ECO:0000259" key="2">
    <source>
        <dbReference type="Pfam" id="PF04775"/>
    </source>
</evidence>
<name>A0ABY5JP76_9BACI</name>
<proteinExistence type="inferred from homology"/>
<evidence type="ECO:0000259" key="3">
    <source>
        <dbReference type="Pfam" id="PF08840"/>
    </source>
</evidence>
<dbReference type="PIRSF" id="PIRSF016521">
    <property type="entry name" value="Acyl-CoA_hydro"/>
    <property type="match status" value="1"/>
</dbReference>
<evidence type="ECO:0000313" key="5">
    <source>
        <dbReference type="Proteomes" id="UP001059773"/>
    </source>
</evidence>
<organism evidence="4 5">
    <name type="scientific">Oceanobacillus jeddahense</name>
    <dbReference type="NCBI Taxonomy" id="1462527"/>
    <lineage>
        <taxon>Bacteria</taxon>
        <taxon>Bacillati</taxon>
        <taxon>Bacillota</taxon>
        <taxon>Bacilli</taxon>
        <taxon>Bacillales</taxon>
        <taxon>Bacillaceae</taxon>
        <taxon>Oceanobacillus</taxon>
    </lineage>
</organism>
<evidence type="ECO:0000256" key="1">
    <source>
        <dbReference type="ARBA" id="ARBA00006538"/>
    </source>
</evidence>
<dbReference type="InterPro" id="IPR006862">
    <property type="entry name" value="Thio_Ohase/aa_AcTrfase"/>
</dbReference>
<dbReference type="Pfam" id="PF08840">
    <property type="entry name" value="BAAT_C"/>
    <property type="match status" value="1"/>
</dbReference>
<dbReference type="EMBL" id="CP101914">
    <property type="protein sequence ID" value="UUI02102.1"/>
    <property type="molecule type" value="Genomic_DNA"/>
</dbReference>
<dbReference type="Pfam" id="PF04775">
    <property type="entry name" value="Bile_Hydr_Trans"/>
    <property type="match status" value="1"/>
</dbReference>
<dbReference type="Gene3D" id="3.40.50.1820">
    <property type="entry name" value="alpha/beta hydrolase"/>
    <property type="match status" value="1"/>
</dbReference>
<sequence length="427" mass="46677">MELPKIHFSSNSNLIDSQVEISMSGLSPYDVVTLKAEMRDNFGVDWESCAVFEADTEGRVDLMTAQPISGTYSEADVNGLFWSMLPKSNVPSKKQTPLTPLEVNLILKRQEALLDVLSLKRHFVLPEVKRIPVREQGLVATLFSQPGEDSFPTIIVLGGSEGGLHEENAALLASYGFNTLALAYFGIENLPDELVNISVDYIEKAINWLGNQPNVDSKKIGMVGTSKGGELALLSASMFPDIKAVAGYAPSSVVYPGISQNNSSSSSWKYKGEELPYAKGKVPEKVGAYLGKSIQTGKPIIFRDWYFHLAEGQTNAEIAVENINGPVLLISGGDDQLWPSDIMSDRVIERLEQKNHPYYYEHITYPGAGHYFVAPGMPTTDSDKIAFASDFTMLLGGNPHANAIAHAKAWETVKAFFGKYLSGNGEE</sequence>
<keyword evidence="5" id="KW-1185">Reference proteome</keyword>
<dbReference type="InterPro" id="IPR016662">
    <property type="entry name" value="Acyl-CoA_thioEstase_long-chain"/>
</dbReference>
<dbReference type="PANTHER" id="PTHR10824:SF4">
    <property type="entry name" value="ACYL-COENZYME A THIOESTERASE 1-LIKE"/>
    <property type="match status" value="1"/>
</dbReference>
<dbReference type="InterPro" id="IPR029058">
    <property type="entry name" value="AB_hydrolase_fold"/>
</dbReference>